<dbReference type="OrthoDB" id="9789144at2"/>
<keyword evidence="1" id="KW-0732">Signal</keyword>
<dbReference type="Proteomes" id="UP000093111">
    <property type="component" value="Unassembled WGS sequence"/>
</dbReference>
<dbReference type="RefSeq" id="WP_068955443.1">
    <property type="nucleotide sequence ID" value="NZ_LGLV01000011.1"/>
</dbReference>
<proteinExistence type="predicted"/>
<evidence type="ECO:0000256" key="1">
    <source>
        <dbReference type="SAM" id="SignalP"/>
    </source>
</evidence>
<dbReference type="Gene3D" id="1.10.530.10">
    <property type="match status" value="1"/>
</dbReference>
<gene>
    <name evidence="3" type="ORF">ADU59_17480</name>
</gene>
<evidence type="ECO:0000259" key="2">
    <source>
        <dbReference type="Pfam" id="PF19489"/>
    </source>
</evidence>
<feature type="domain" description="Transglycosylase SLT" evidence="2">
    <location>
        <begin position="5"/>
        <end position="189"/>
    </location>
</feature>
<dbReference type="InterPro" id="IPR023346">
    <property type="entry name" value="Lysozyme-like_dom_sf"/>
</dbReference>
<evidence type="ECO:0000313" key="3">
    <source>
        <dbReference type="EMBL" id="OBZ94000.1"/>
    </source>
</evidence>
<dbReference type="Pfam" id="PF19489">
    <property type="entry name" value="SLT_4"/>
    <property type="match status" value="1"/>
</dbReference>
<dbReference type="PATRIC" id="fig|1612624.7.peg.5438"/>
<evidence type="ECO:0000313" key="4">
    <source>
        <dbReference type="Proteomes" id="UP000093111"/>
    </source>
</evidence>
<dbReference type="InterPro" id="IPR045795">
    <property type="entry name" value="SLT_4"/>
</dbReference>
<protein>
    <submittedName>
        <fullName evidence="3">Membrane protein</fullName>
    </submittedName>
</protein>
<accession>A0A1C7NYF2</accession>
<sequence length="190" mass="21737">MRIAFIVALLLLAGCATAPRETRNACAIFEQRDGWFNNWRRAAEHAERQYGVPVPILMATIYTESGFRPNARPPRTKLFGFIPWKRQSTAYGFSQALNGTWSHYKQETGHLLARRTKFSDAIHFVAWYHNRNSKKNGIARNDAYNLYLAYYLGDAGYRRGAWRGNAQLQRAAQRSANIASAYAKQLRSCN</sequence>
<organism evidence="3 4">
    <name type="scientific">Pararhizobium polonicum</name>
    <dbReference type="NCBI Taxonomy" id="1612624"/>
    <lineage>
        <taxon>Bacteria</taxon>
        <taxon>Pseudomonadati</taxon>
        <taxon>Pseudomonadota</taxon>
        <taxon>Alphaproteobacteria</taxon>
        <taxon>Hyphomicrobiales</taxon>
        <taxon>Rhizobiaceae</taxon>
        <taxon>Rhizobium/Agrobacterium group</taxon>
        <taxon>Pararhizobium</taxon>
    </lineage>
</organism>
<feature type="signal peptide" evidence="1">
    <location>
        <begin position="1"/>
        <end position="18"/>
    </location>
</feature>
<name>A0A1C7NYF2_9HYPH</name>
<keyword evidence="4" id="KW-1185">Reference proteome</keyword>
<dbReference type="AlphaFoldDB" id="A0A1C7NYF2"/>
<dbReference type="PROSITE" id="PS51257">
    <property type="entry name" value="PROKAR_LIPOPROTEIN"/>
    <property type="match status" value="1"/>
</dbReference>
<feature type="chain" id="PRO_5008890041" evidence="1">
    <location>
        <begin position="19"/>
        <end position="190"/>
    </location>
</feature>
<dbReference type="EMBL" id="LGLV01000011">
    <property type="protein sequence ID" value="OBZ94000.1"/>
    <property type="molecule type" value="Genomic_DNA"/>
</dbReference>
<comment type="caution">
    <text evidence="3">The sequence shown here is derived from an EMBL/GenBank/DDBJ whole genome shotgun (WGS) entry which is preliminary data.</text>
</comment>
<dbReference type="SUPFAM" id="SSF53955">
    <property type="entry name" value="Lysozyme-like"/>
    <property type="match status" value="1"/>
</dbReference>
<reference evidence="3 4" key="1">
    <citation type="journal article" date="2016" name="Syst. Appl. Microbiol.">
        <title>Pararhizobium polonicum sp. nov. isolated from tumors on stone fruit rootstocks.</title>
        <authorList>
            <person name="Pulawska J."/>
            <person name="Kuzmanovic N."/>
            <person name="Willems A."/>
            <person name="Pothier J.F."/>
        </authorList>
    </citation>
    <scope>NUCLEOTIDE SEQUENCE [LARGE SCALE GENOMIC DNA]</scope>
    <source>
        <strain evidence="3 4">F5.1</strain>
    </source>
</reference>